<evidence type="ECO:0000313" key="1">
    <source>
        <dbReference type="EMBL" id="KAJ8274896.1"/>
    </source>
</evidence>
<gene>
    <name evidence="1" type="ORF">COCON_G00095210</name>
</gene>
<organism evidence="1 2">
    <name type="scientific">Conger conger</name>
    <name type="common">Conger eel</name>
    <name type="synonym">Muraena conger</name>
    <dbReference type="NCBI Taxonomy" id="82655"/>
    <lineage>
        <taxon>Eukaryota</taxon>
        <taxon>Metazoa</taxon>
        <taxon>Chordata</taxon>
        <taxon>Craniata</taxon>
        <taxon>Vertebrata</taxon>
        <taxon>Euteleostomi</taxon>
        <taxon>Actinopterygii</taxon>
        <taxon>Neopterygii</taxon>
        <taxon>Teleostei</taxon>
        <taxon>Anguilliformes</taxon>
        <taxon>Congridae</taxon>
        <taxon>Conger</taxon>
    </lineage>
</organism>
<protein>
    <submittedName>
        <fullName evidence="1">Uncharacterized protein</fullName>
    </submittedName>
</protein>
<sequence>LSSHSFHCQTIEVLSSRQCLGYWFVLSVLSSLVFEPSLDSCPPGSCQPCLLFALLFPASFVLPGRLIANLHSPDCPLSEGYFVSGILCCWTFCCLSSSSMFTSNERLRSILC</sequence>
<feature type="non-terminal residue" evidence="1">
    <location>
        <position position="112"/>
    </location>
</feature>
<accession>A0A9Q1I0J8</accession>
<comment type="caution">
    <text evidence="1">The sequence shown here is derived from an EMBL/GenBank/DDBJ whole genome shotgun (WGS) entry which is preliminary data.</text>
</comment>
<name>A0A9Q1I0J8_CONCO</name>
<dbReference type="Proteomes" id="UP001152803">
    <property type="component" value="Unassembled WGS sequence"/>
</dbReference>
<reference evidence="1" key="1">
    <citation type="journal article" date="2023" name="Science">
        <title>Genome structures resolve the early diversification of teleost fishes.</title>
        <authorList>
            <person name="Parey E."/>
            <person name="Louis A."/>
            <person name="Montfort J."/>
            <person name="Bouchez O."/>
            <person name="Roques C."/>
            <person name="Iampietro C."/>
            <person name="Lluch J."/>
            <person name="Castinel A."/>
            <person name="Donnadieu C."/>
            <person name="Desvignes T."/>
            <person name="Floi Bucao C."/>
            <person name="Jouanno E."/>
            <person name="Wen M."/>
            <person name="Mejri S."/>
            <person name="Dirks R."/>
            <person name="Jansen H."/>
            <person name="Henkel C."/>
            <person name="Chen W.J."/>
            <person name="Zahm M."/>
            <person name="Cabau C."/>
            <person name="Klopp C."/>
            <person name="Thompson A.W."/>
            <person name="Robinson-Rechavi M."/>
            <person name="Braasch I."/>
            <person name="Lecointre G."/>
            <person name="Bobe J."/>
            <person name="Postlethwait J.H."/>
            <person name="Berthelot C."/>
            <person name="Roest Crollius H."/>
            <person name="Guiguen Y."/>
        </authorList>
    </citation>
    <scope>NUCLEOTIDE SEQUENCE</scope>
    <source>
        <strain evidence="1">Concon-B</strain>
    </source>
</reference>
<dbReference type="AlphaFoldDB" id="A0A9Q1I0J8"/>
<proteinExistence type="predicted"/>
<dbReference type="EMBL" id="JAFJMO010000006">
    <property type="protein sequence ID" value="KAJ8274896.1"/>
    <property type="molecule type" value="Genomic_DNA"/>
</dbReference>
<keyword evidence="2" id="KW-1185">Reference proteome</keyword>
<evidence type="ECO:0000313" key="2">
    <source>
        <dbReference type="Proteomes" id="UP001152803"/>
    </source>
</evidence>